<reference evidence="1 2" key="2">
    <citation type="journal article" date="2015" name="Genome Announc.">
        <title>Draft Genome Sequence of Lactobacillus fermentum NB-22.</title>
        <authorList>
            <person name="Chaplin A.V."/>
            <person name="Shkoporov A.N."/>
            <person name="Efimov B.A."/>
            <person name="Pikina A.P."/>
            <person name="Borisova O.Y."/>
            <person name="Gladko I.A."/>
            <person name="Postnikova E.A."/>
            <person name="Lordkipanidze A.E."/>
            <person name="Kafarskaia L.I."/>
        </authorList>
    </citation>
    <scope>NUCLEOTIDE SEQUENCE [LARGE SCALE GENOMIC DNA]</scope>
    <source>
        <strain evidence="1 2">NB-22</strain>
    </source>
</reference>
<dbReference type="Proteomes" id="UP000018412">
    <property type="component" value="Unassembled WGS sequence"/>
</dbReference>
<protein>
    <submittedName>
        <fullName evidence="1">Uncharacterized protein</fullName>
    </submittedName>
</protein>
<dbReference type="AlphaFoldDB" id="A0A829LUV8"/>
<reference evidence="2" key="1">
    <citation type="submission" date="2013-10" db="EMBL/GenBank/DDBJ databases">
        <title>Draft genome sequence of Lactobacillus fermentum NB-22.</title>
        <authorList>
            <person name="Chaplin A.V."/>
            <person name="Shkoporov A.N."/>
            <person name="Khokhlova E.V."/>
            <person name="Efimov B.A."/>
            <person name="Kafarskaia L.I."/>
        </authorList>
    </citation>
    <scope>NUCLEOTIDE SEQUENCE [LARGE SCALE GENOMIC DNA]</scope>
    <source>
        <strain evidence="2">NB-22</strain>
    </source>
</reference>
<proteinExistence type="predicted"/>
<evidence type="ECO:0000313" key="1">
    <source>
        <dbReference type="EMBL" id="ESS01714.1"/>
    </source>
</evidence>
<dbReference type="EMBL" id="AYHA01000072">
    <property type="protein sequence ID" value="ESS01714.1"/>
    <property type="molecule type" value="Genomic_DNA"/>
</dbReference>
<accession>A0A829LUV8</accession>
<organism evidence="1 2">
    <name type="scientific">Limosilactobacillus fermentum NB-22</name>
    <dbReference type="NCBI Taxonomy" id="1408443"/>
    <lineage>
        <taxon>Bacteria</taxon>
        <taxon>Bacillati</taxon>
        <taxon>Bacillota</taxon>
        <taxon>Bacilli</taxon>
        <taxon>Lactobacillales</taxon>
        <taxon>Lactobacillaceae</taxon>
        <taxon>Limosilactobacillus</taxon>
    </lineage>
</organism>
<gene>
    <name evidence="1" type="ORF">NB22_03260</name>
</gene>
<sequence>MCHRLFFDAFFSTVGKVGSHFQFEDKAANRTGQICKFAQNGSATQRLVEEVGRISR</sequence>
<name>A0A829LUV8_LIMFE</name>
<comment type="caution">
    <text evidence="1">The sequence shown here is derived from an EMBL/GenBank/DDBJ whole genome shotgun (WGS) entry which is preliminary data.</text>
</comment>
<evidence type="ECO:0000313" key="2">
    <source>
        <dbReference type="Proteomes" id="UP000018412"/>
    </source>
</evidence>